<dbReference type="InterPro" id="IPR050266">
    <property type="entry name" value="AB_hydrolase_sf"/>
</dbReference>
<comment type="caution">
    <text evidence="2">The sequence shown here is derived from an EMBL/GenBank/DDBJ whole genome shotgun (WGS) entry which is preliminary data.</text>
</comment>
<dbReference type="GO" id="GO:0016020">
    <property type="term" value="C:membrane"/>
    <property type="evidence" value="ECO:0007669"/>
    <property type="project" value="TreeGrafter"/>
</dbReference>
<gene>
    <name evidence="2" type="ORF">FHU33_1501</name>
</gene>
<accession>A0A543PDE7</accession>
<proteinExistence type="predicted"/>
<feature type="domain" description="AB hydrolase-1" evidence="1">
    <location>
        <begin position="23"/>
        <end position="257"/>
    </location>
</feature>
<dbReference type="SUPFAM" id="SSF53474">
    <property type="entry name" value="alpha/beta-Hydrolases"/>
    <property type="match status" value="1"/>
</dbReference>
<dbReference type="InterPro" id="IPR000639">
    <property type="entry name" value="Epox_hydrolase-like"/>
</dbReference>
<dbReference type="OrthoDB" id="3371334at2"/>
<name>A0A543PDE7_9ACTN</name>
<sequence>MEQLTIPTRHGRMALTRSGAGEPVLLLHGIPGSRDSWRDVVPLLCPDATVLVPDLLGFGASGRPRDLATLHARGQAEALADVLDALAVESVTVVGHDFGGPVGLMLTGRVPRRVVRLGLLATNAFPDTPVPFPLSLVRQPVVGRLLAPALFSRASLAAMLIAGVGRPRPRLDLGSHLGDRAQVRVVRTIFEGSLRELDALYAPVQRRLDQWTGPALVMWGDRDPFFATEQGHRTATTAGTTLTLLARAGHFLPEERPDEVAAAVRALLTAPLSFDPASPG</sequence>
<organism evidence="2 3">
    <name type="scientific">Blastococcus colisei</name>
    <dbReference type="NCBI Taxonomy" id="1564162"/>
    <lineage>
        <taxon>Bacteria</taxon>
        <taxon>Bacillati</taxon>
        <taxon>Actinomycetota</taxon>
        <taxon>Actinomycetes</taxon>
        <taxon>Geodermatophilales</taxon>
        <taxon>Geodermatophilaceae</taxon>
        <taxon>Blastococcus</taxon>
    </lineage>
</organism>
<dbReference type="PRINTS" id="PR00111">
    <property type="entry name" value="ABHYDROLASE"/>
</dbReference>
<dbReference type="AlphaFoldDB" id="A0A543PDE7"/>
<reference evidence="2 3" key="1">
    <citation type="submission" date="2019-06" db="EMBL/GenBank/DDBJ databases">
        <title>Sequencing the genomes of 1000 actinobacteria strains.</title>
        <authorList>
            <person name="Klenk H.-P."/>
        </authorList>
    </citation>
    <scope>NUCLEOTIDE SEQUENCE [LARGE SCALE GENOMIC DNA]</scope>
    <source>
        <strain evidence="2 3">DSM 46837</strain>
    </source>
</reference>
<evidence type="ECO:0000313" key="3">
    <source>
        <dbReference type="Proteomes" id="UP000319865"/>
    </source>
</evidence>
<evidence type="ECO:0000259" key="1">
    <source>
        <dbReference type="Pfam" id="PF00561"/>
    </source>
</evidence>
<dbReference type="PRINTS" id="PR00412">
    <property type="entry name" value="EPOXHYDRLASE"/>
</dbReference>
<dbReference type="EMBL" id="VFQE01000001">
    <property type="protein sequence ID" value="TQN42108.1"/>
    <property type="molecule type" value="Genomic_DNA"/>
</dbReference>
<dbReference type="PANTHER" id="PTHR43798">
    <property type="entry name" value="MONOACYLGLYCEROL LIPASE"/>
    <property type="match status" value="1"/>
</dbReference>
<dbReference type="PANTHER" id="PTHR43798:SF33">
    <property type="entry name" value="HYDROLASE, PUTATIVE (AFU_ORTHOLOGUE AFUA_2G14860)-RELATED"/>
    <property type="match status" value="1"/>
</dbReference>
<dbReference type="Proteomes" id="UP000319865">
    <property type="component" value="Unassembled WGS sequence"/>
</dbReference>
<dbReference type="Gene3D" id="3.40.50.1820">
    <property type="entry name" value="alpha/beta hydrolase"/>
    <property type="match status" value="1"/>
</dbReference>
<dbReference type="GO" id="GO:0003824">
    <property type="term" value="F:catalytic activity"/>
    <property type="evidence" value="ECO:0007669"/>
    <property type="project" value="InterPro"/>
</dbReference>
<dbReference type="RefSeq" id="WP_142024771.1">
    <property type="nucleotide sequence ID" value="NZ_VFQE01000001.1"/>
</dbReference>
<keyword evidence="3" id="KW-1185">Reference proteome</keyword>
<dbReference type="Pfam" id="PF00561">
    <property type="entry name" value="Abhydrolase_1"/>
    <property type="match status" value="1"/>
</dbReference>
<protein>
    <submittedName>
        <fullName evidence="2">Pimeloyl-ACP methyl ester carboxylesterase</fullName>
    </submittedName>
</protein>
<dbReference type="InterPro" id="IPR000073">
    <property type="entry name" value="AB_hydrolase_1"/>
</dbReference>
<dbReference type="InterPro" id="IPR029058">
    <property type="entry name" value="AB_hydrolase_fold"/>
</dbReference>
<evidence type="ECO:0000313" key="2">
    <source>
        <dbReference type="EMBL" id="TQN42108.1"/>
    </source>
</evidence>